<evidence type="ECO:0000313" key="1">
    <source>
        <dbReference type="EMBL" id="GCD37977.1"/>
    </source>
</evidence>
<protein>
    <submittedName>
        <fullName evidence="1">Uncharacterized protein</fullName>
    </submittedName>
</protein>
<name>A0A7U9KYX1_9ACTN</name>
<evidence type="ECO:0000313" key="2">
    <source>
        <dbReference type="Proteomes" id="UP000287830"/>
    </source>
</evidence>
<reference evidence="1 2" key="1">
    <citation type="submission" date="2018-11" db="EMBL/GenBank/DDBJ databases">
        <title>Whole genome sequence of Streptomyces chrestomyceticus NBRC 13444(T).</title>
        <authorList>
            <person name="Komaki H."/>
            <person name="Tamura T."/>
        </authorList>
    </citation>
    <scope>NUCLEOTIDE SEQUENCE [LARGE SCALE GENOMIC DNA]</scope>
    <source>
        <strain evidence="1 2">NBRC 13444</strain>
    </source>
</reference>
<dbReference type="AlphaFoldDB" id="A0A7U9KYX1"/>
<accession>A0A7U9KYX1</accession>
<comment type="caution">
    <text evidence="1">The sequence shown here is derived from an EMBL/GenBank/DDBJ whole genome shotgun (WGS) entry which is preliminary data.</text>
</comment>
<gene>
    <name evidence="1" type="ORF">OEIGOIKO_05787</name>
</gene>
<proteinExistence type="predicted"/>
<dbReference type="GeneID" id="95624558"/>
<organism evidence="1 2">
    <name type="scientific">Streptomyces chrestomyceticus JCM 4735</name>
    <dbReference type="NCBI Taxonomy" id="1306181"/>
    <lineage>
        <taxon>Bacteria</taxon>
        <taxon>Bacillati</taxon>
        <taxon>Actinomycetota</taxon>
        <taxon>Actinomycetes</taxon>
        <taxon>Kitasatosporales</taxon>
        <taxon>Streptomycetaceae</taxon>
        <taxon>Streptomyces</taxon>
    </lineage>
</organism>
<dbReference type="Proteomes" id="UP000287830">
    <property type="component" value="Unassembled WGS sequence"/>
</dbReference>
<dbReference type="RefSeq" id="WP_125047290.1">
    <property type="nucleotide sequence ID" value="NZ_BHZC01000001.1"/>
</dbReference>
<dbReference type="EMBL" id="BHZC01000001">
    <property type="protein sequence ID" value="GCD37977.1"/>
    <property type="molecule type" value="Genomic_DNA"/>
</dbReference>
<sequence length="88" mass="9517">MTLLVDFTALSDADAAVTSGLVARRRATTLVPDPHATYRAQLVTAYVTAAYPAVRRSLLEEAAAYDRRHPGEPSLADELYGAELREVA</sequence>
<dbReference type="OrthoDB" id="4334329at2"/>